<evidence type="ECO:0000313" key="2">
    <source>
        <dbReference type="Proteomes" id="UP000238180"/>
    </source>
</evidence>
<reference evidence="1 2" key="1">
    <citation type="submission" date="2018-02" db="EMBL/GenBank/DDBJ databases">
        <authorList>
            <person name="Cohen D.B."/>
            <person name="Kent A.D."/>
        </authorList>
    </citation>
    <scope>NUCLEOTIDE SEQUENCE [LARGE SCALE GENOMIC DNA]</scope>
    <source>
        <strain evidence="1">CIP109753</strain>
    </source>
</reference>
<organism evidence="1 2">
    <name type="scientific">Flavobacterium columnare</name>
    <dbReference type="NCBI Taxonomy" id="996"/>
    <lineage>
        <taxon>Bacteria</taxon>
        <taxon>Pseudomonadati</taxon>
        <taxon>Bacteroidota</taxon>
        <taxon>Flavobacteriia</taxon>
        <taxon>Flavobacteriales</taxon>
        <taxon>Flavobacteriaceae</taxon>
        <taxon>Flavobacterium</taxon>
    </lineage>
</organism>
<gene>
    <name evidence="1" type="ORF">FLACOL_02144</name>
</gene>
<name>A0A2N9PCP3_9FLAO</name>
<dbReference type="Proteomes" id="UP000238180">
    <property type="component" value="Unassembled WGS sequence"/>
</dbReference>
<proteinExistence type="predicted"/>
<dbReference type="EMBL" id="OLKH01000116">
    <property type="protein sequence ID" value="SPE78129.1"/>
    <property type="molecule type" value="Genomic_DNA"/>
</dbReference>
<dbReference type="AlphaFoldDB" id="A0A2N9PCP3"/>
<dbReference type="RefSeq" id="WP_258130442.1">
    <property type="nucleotide sequence ID" value="NZ_OLKH01000116.1"/>
</dbReference>
<protein>
    <submittedName>
        <fullName evidence="1">Uncharacterized protein</fullName>
    </submittedName>
</protein>
<accession>A0A2N9PCP3</accession>
<sequence length="41" mass="5038">MTAVRNLISRQAICYNVGYMYYFDWYEFEPFKEKNGDTEMI</sequence>
<evidence type="ECO:0000313" key="1">
    <source>
        <dbReference type="EMBL" id="SPE78129.1"/>
    </source>
</evidence>